<dbReference type="GO" id="GO:0000466">
    <property type="term" value="P:maturation of 5.8S rRNA from tricistronic rRNA transcript (SSU-rRNA, 5.8S rRNA, LSU-rRNA)"/>
    <property type="evidence" value="ECO:0007669"/>
    <property type="project" value="TreeGrafter"/>
</dbReference>
<accession>A0A8R1EB94</accession>
<dbReference type="GO" id="GO:0030687">
    <property type="term" value="C:preribosome, large subunit precursor"/>
    <property type="evidence" value="ECO:0007669"/>
    <property type="project" value="TreeGrafter"/>
</dbReference>
<evidence type="ECO:0000313" key="6">
    <source>
        <dbReference type="EnsemblMetazoa" id="CJA31737b.1"/>
    </source>
</evidence>
<dbReference type="GO" id="GO:0000463">
    <property type="term" value="P:maturation of LSU-rRNA from tricistronic rRNA transcript (SSU-rRNA, 5.8S rRNA, LSU-rRNA)"/>
    <property type="evidence" value="ECO:0007669"/>
    <property type="project" value="TreeGrafter"/>
</dbReference>
<dbReference type="InterPro" id="IPR029063">
    <property type="entry name" value="SAM-dependent_MTases_sf"/>
</dbReference>
<organism evidence="6 7">
    <name type="scientific">Caenorhabditis japonica</name>
    <dbReference type="NCBI Taxonomy" id="281687"/>
    <lineage>
        <taxon>Eukaryota</taxon>
        <taxon>Metazoa</taxon>
        <taxon>Ecdysozoa</taxon>
        <taxon>Nematoda</taxon>
        <taxon>Chromadorea</taxon>
        <taxon>Rhabditida</taxon>
        <taxon>Rhabditina</taxon>
        <taxon>Rhabditomorpha</taxon>
        <taxon>Rhabditoidea</taxon>
        <taxon>Rhabditidae</taxon>
        <taxon>Peloderinae</taxon>
        <taxon>Caenorhabditis</taxon>
    </lineage>
</organism>
<reference evidence="6" key="2">
    <citation type="submission" date="2022-06" db="UniProtKB">
        <authorList>
            <consortium name="EnsemblMetazoa"/>
        </authorList>
    </citation>
    <scope>IDENTIFICATION</scope>
    <source>
        <strain evidence="6">DF5081</strain>
    </source>
</reference>
<dbReference type="InterPro" id="IPR002877">
    <property type="entry name" value="RNA_MeTrfase_FtsJ_dom"/>
</dbReference>
<keyword evidence="1" id="KW-0698">rRNA processing</keyword>
<evidence type="ECO:0000256" key="4">
    <source>
        <dbReference type="ARBA" id="ARBA00022691"/>
    </source>
</evidence>
<keyword evidence="2" id="KW-0489">Methyltransferase</keyword>
<evidence type="ECO:0000256" key="1">
    <source>
        <dbReference type="ARBA" id="ARBA00022552"/>
    </source>
</evidence>
<proteinExistence type="predicted"/>
<name>A0A8R1EB94_CAEJA</name>
<dbReference type="Gene3D" id="3.40.50.150">
    <property type="entry name" value="Vaccinia Virus protein VP39"/>
    <property type="match status" value="1"/>
</dbReference>
<keyword evidence="7" id="KW-1185">Reference proteome</keyword>
<keyword evidence="4" id="KW-0949">S-adenosyl-L-methionine</keyword>
<dbReference type="EnsemblMetazoa" id="CJA31737b.1">
    <property type="protein sequence ID" value="CJA31737b.1"/>
    <property type="gene ID" value="WBGene00207584"/>
</dbReference>
<evidence type="ECO:0000313" key="7">
    <source>
        <dbReference type="Proteomes" id="UP000005237"/>
    </source>
</evidence>
<feature type="domain" description="Ribosomal RNA methyltransferase FtsJ" evidence="5">
    <location>
        <begin position="24"/>
        <end position="62"/>
    </location>
</feature>
<dbReference type="GO" id="GO:0008650">
    <property type="term" value="F:rRNA (uridine-2'-O-)-methyltransferase activity"/>
    <property type="evidence" value="ECO:0007669"/>
    <property type="project" value="TreeGrafter"/>
</dbReference>
<dbReference type="Pfam" id="PF01728">
    <property type="entry name" value="FtsJ"/>
    <property type="match status" value="1"/>
</dbReference>
<keyword evidence="3" id="KW-0808">Transferase</keyword>
<dbReference type="AlphaFoldDB" id="A0A8R1EB94"/>
<dbReference type="Proteomes" id="UP000005237">
    <property type="component" value="Unassembled WGS sequence"/>
</dbReference>
<reference evidence="7" key="1">
    <citation type="submission" date="2010-08" db="EMBL/GenBank/DDBJ databases">
        <authorList>
            <consortium name="Caenorhabditis japonica Sequencing Consortium"/>
            <person name="Wilson R.K."/>
        </authorList>
    </citation>
    <scope>NUCLEOTIDE SEQUENCE [LARGE SCALE GENOMIC DNA]</scope>
    <source>
        <strain evidence="7">DF5081</strain>
    </source>
</reference>
<dbReference type="SUPFAM" id="SSF53335">
    <property type="entry name" value="S-adenosyl-L-methionine-dependent methyltransferases"/>
    <property type="match status" value="1"/>
</dbReference>
<dbReference type="InterPro" id="IPR050082">
    <property type="entry name" value="RNA_methyltr_RlmE"/>
</dbReference>
<evidence type="ECO:0000256" key="2">
    <source>
        <dbReference type="ARBA" id="ARBA00022603"/>
    </source>
</evidence>
<sequence length="63" mass="7224">MGKKVKIGKQRRDKYYKLAKEAGYRSRAAFKLVQLNKRFEFLQKSRATVDLCAAPGGWMQVAS</sequence>
<dbReference type="GO" id="GO:0005730">
    <property type="term" value="C:nucleolus"/>
    <property type="evidence" value="ECO:0007669"/>
    <property type="project" value="TreeGrafter"/>
</dbReference>
<protein>
    <submittedName>
        <fullName evidence="6">FtsJ domain-containing protein</fullName>
    </submittedName>
</protein>
<dbReference type="PANTHER" id="PTHR10920">
    <property type="entry name" value="RIBOSOMAL RNA METHYLTRANSFERASE"/>
    <property type="match status" value="1"/>
</dbReference>
<evidence type="ECO:0000256" key="3">
    <source>
        <dbReference type="ARBA" id="ARBA00022679"/>
    </source>
</evidence>
<evidence type="ECO:0000259" key="5">
    <source>
        <dbReference type="Pfam" id="PF01728"/>
    </source>
</evidence>
<dbReference type="GO" id="GO:0016435">
    <property type="term" value="F:rRNA (guanine) methyltransferase activity"/>
    <property type="evidence" value="ECO:0007669"/>
    <property type="project" value="TreeGrafter"/>
</dbReference>
<dbReference type="PANTHER" id="PTHR10920:SF13">
    <property type="entry name" value="PRE-RRNA 2'-O-RIBOSE RNA METHYLTRANSFERASE FTSJ3"/>
    <property type="match status" value="1"/>
</dbReference>